<dbReference type="InterPro" id="IPR011856">
    <property type="entry name" value="tRNA_endonuc-like_dom_sf"/>
</dbReference>
<dbReference type="GO" id="GO:0003676">
    <property type="term" value="F:nucleic acid binding"/>
    <property type="evidence" value="ECO:0007669"/>
    <property type="project" value="InterPro"/>
</dbReference>
<proteinExistence type="inferred from homology"/>
<dbReference type="InterPro" id="IPR003509">
    <property type="entry name" value="UPF0102_YraN-like"/>
</dbReference>
<dbReference type="Proteomes" id="UP000318422">
    <property type="component" value="Unassembled WGS sequence"/>
</dbReference>
<evidence type="ECO:0000256" key="2">
    <source>
        <dbReference type="HAMAP-Rule" id="MF_00048"/>
    </source>
</evidence>
<evidence type="ECO:0000313" key="4">
    <source>
        <dbReference type="Proteomes" id="UP000318422"/>
    </source>
</evidence>
<evidence type="ECO:0000256" key="1">
    <source>
        <dbReference type="ARBA" id="ARBA00006738"/>
    </source>
</evidence>
<dbReference type="InterPro" id="IPR011335">
    <property type="entry name" value="Restrct_endonuc-II-like"/>
</dbReference>
<accession>A0A4Y4CVN5</accession>
<dbReference type="SUPFAM" id="SSF52980">
    <property type="entry name" value="Restriction endonuclease-like"/>
    <property type="match status" value="1"/>
</dbReference>
<name>A0A4Y4CVN5_ZOORA</name>
<dbReference type="Gene3D" id="3.40.1350.10">
    <property type="match status" value="1"/>
</dbReference>
<keyword evidence="4" id="KW-1185">Reference proteome</keyword>
<sequence>MRQKILGAWQTWRAKAEEPDCGRDAPPAQAAHLKRGHAAETLAATYLQGHGLGILARNVRFRGGEVDLIADDGGCIVFVEVRLRQDSRFGGAAASITAAKQQRIILAAQMWLGGAGRRHANQPCRFDAILLDRLDPARIDWIRGAFDAS</sequence>
<gene>
    <name evidence="3" type="ORF">ZRA01_30780</name>
</gene>
<dbReference type="NCBIfam" id="NF009150">
    <property type="entry name" value="PRK12497.1-3"/>
    <property type="match status" value="1"/>
</dbReference>
<comment type="caution">
    <text evidence="3">The sequence shown here is derived from an EMBL/GenBank/DDBJ whole genome shotgun (WGS) entry which is preliminary data.</text>
</comment>
<comment type="similarity">
    <text evidence="1 2">Belongs to the UPF0102 family.</text>
</comment>
<dbReference type="RefSeq" id="WP_141353887.1">
    <property type="nucleotide sequence ID" value="NZ_BJNV01000060.1"/>
</dbReference>
<dbReference type="EMBL" id="BJNV01000060">
    <property type="protein sequence ID" value="GEC97005.1"/>
    <property type="molecule type" value="Genomic_DNA"/>
</dbReference>
<dbReference type="PANTHER" id="PTHR34039">
    <property type="entry name" value="UPF0102 PROTEIN YRAN"/>
    <property type="match status" value="1"/>
</dbReference>
<dbReference type="HAMAP" id="MF_00048">
    <property type="entry name" value="UPF0102"/>
    <property type="match status" value="1"/>
</dbReference>
<protein>
    <recommendedName>
        <fullName evidence="2">UPF0102 protein ZRA01_30780</fullName>
    </recommendedName>
</protein>
<evidence type="ECO:0000313" key="3">
    <source>
        <dbReference type="EMBL" id="GEC97005.1"/>
    </source>
</evidence>
<dbReference type="CDD" id="cd20736">
    <property type="entry name" value="PoNe_Nuclease"/>
    <property type="match status" value="1"/>
</dbReference>
<dbReference type="PANTHER" id="PTHR34039:SF1">
    <property type="entry name" value="UPF0102 PROTEIN YRAN"/>
    <property type="match status" value="1"/>
</dbReference>
<dbReference type="AlphaFoldDB" id="A0A4Y4CVN5"/>
<reference evidence="3 4" key="1">
    <citation type="submission" date="2019-06" db="EMBL/GenBank/DDBJ databases">
        <title>Whole genome shotgun sequence of Zoogloea ramigera NBRC 15342.</title>
        <authorList>
            <person name="Hosoyama A."/>
            <person name="Uohara A."/>
            <person name="Ohji S."/>
            <person name="Ichikawa N."/>
        </authorList>
    </citation>
    <scope>NUCLEOTIDE SEQUENCE [LARGE SCALE GENOMIC DNA]</scope>
    <source>
        <strain evidence="3 4">NBRC 15342</strain>
    </source>
</reference>
<dbReference type="NCBIfam" id="TIGR00252">
    <property type="entry name" value="YraN family protein"/>
    <property type="match status" value="1"/>
</dbReference>
<dbReference type="OrthoDB" id="9794876at2"/>
<organism evidence="3 4">
    <name type="scientific">Zoogloea ramigera</name>
    <dbReference type="NCBI Taxonomy" id="350"/>
    <lineage>
        <taxon>Bacteria</taxon>
        <taxon>Pseudomonadati</taxon>
        <taxon>Pseudomonadota</taxon>
        <taxon>Betaproteobacteria</taxon>
        <taxon>Rhodocyclales</taxon>
        <taxon>Zoogloeaceae</taxon>
        <taxon>Zoogloea</taxon>
    </lineage>
</organism>
<dbReference type="Pfam" id="PF02021">
    <property type="entry name" value="UPF0102"/>
    <property type="match status" value="1"/>
</dbReference>